<dbReference type="InterPro" id="IPR036291">
    <property type="entry name" value="NAD(P)-bd_dom_sf"/>
</dbReference>
<dbReference type="Gene3D" id="3.40.50.720">
    <property type="entry name" value="NAD(P)-binding Rossmann-like Domain"/>
    <property type="match status" value="1"/>
</dbReference>
<comment type="caution">
    <text evidence="1">The sequence shown here is derived from an EMBL/GenBank/DDBJ whole genome shotgun (WGS) entry which is preliminary data.</text>
</comment>
<dbReference type="EMBL" id="JAMTCG010000001">
    <property type="protein sequence ID" value="MCP2159224.1"/>
    <property type="molecule type" value="Genomic_DNA"/>
</dbReference>
<reference evidence="1 2" key="1">
    <citation type="submission" date="2022-06" db="EMBL/GenBank/DDBJ databases">
        <title>Genomic Encyclopedia of Archaeal and Bacterial Type Strains, Phase II (KMG-II): from individual species to whole genera.</title>
        <authorList>
            <person name="Goeker M."/>
        </authorList>
    </citation>
    <scope>NUCLEOTIDE SEQUENCE [LARGE SCALE GENOMIC DNA]</scope>
    <source>
        <strain evidence="1 2">DSM 45037</strain>
    </source>
</reference>
<organism evidence="1 2">
    <name type="scientific">Williamsia serinedens</name>
    <dbReference type="NCBI Taxonomy" id="391736"/>
    <lineage>
        <taxon>Bacteria</taxon>
        <taxon>Bacillati</taxon>
        <taxon>Actinomycetota</taxon>
        <taxon>Actinomycetes</taxon>
        <taxon>Mycobacteriales</taxon>
        <taxon>Nocardiaceae</taxon>
        <taxon>Williamsia</taxon>
    </lineage>
</organism>
<dbReference type="Pfam" id="PF13561">
    <property type="entry name" value="adh_short_C2"/>
    <property type="match status" value="1"/>
</dbReference>
<sequence>MEQWVSAGRHVVATSRGGHTPLDDIAATDPGSVEVEHVDVTDVDQIAALRRRLDGRSFGLLFVNAGVTDEADATVPEISTDEFVRLMVTNALSPLRVIDALEDLVVPGGMIGVMSSGQGSVANNTRGGHEVYRGSKAALNTFVRSYVARRGEDRGPVVLMAPGWVRTGLGGPGARLTIEDSVPGVVATLDSLVDRPGLHYVDYQGRTVPW</sequence>
<gene>
    <name evidence="1" type="ORF">LX12_000388</name>
</gene>
<evidence type="ECO:0000313" key="2">
    <source>
        <dbReference type="Proteomes" id="UP001205740"/>
    </source>
</evidence>
<dbReference type="InterPro" id="IPR052184">
    <property type="entry name" value="SDR_enzymes"/>
</dbReference>
<dbReference type="PANTHER" id="PTHR45458">
    <property type="entry name" value="SHORT-CHAIN DEHYDROGENASE/REDUCTASE SDR"/>
    <property type="match status" value="1"/>
</dbReference>
<evidence type="ECO:0000313" key="1">
    <source>
        <dbReference type="EMBL" id="MCP2159224.1"/>
    </source>
</evidence>
<name>A0ABT1GW71_9NOCA</name>
<dbReference type="SUPFAM" id="SSF51735">
    <property type="entry name" value="NAD(P)-binding Rossmann-fold domains"/>
    <property type="match status" value="1"/>
</dbReference>
<dbReference type="InterPro" id="IPR002347">
    <property type="entry name" value="SDR_fam"/>
</dbReference>
<proteinExistence type="predicted"/>
<protein>
    <submittedName>
        <fullName evidence="1">NAD(P)-dependent dehydrogenase, short-chain alcohol dehydrogenase family</fullName>
    </submittedName>
</protein>
<accession>A0ABT1GW71</accession>
<dbReference type="PANTHER" id="PTHR45458:SF1">
    <property type="entry name" value="SHORT CHAIN DEHYDROGENASE"/>
    <property type="match status" value="1"/>
</dbReference>
<dbReference type="Proteomes" id="UP001205740">
    <property type="component" value="Unassembled WGS sequence"/>
</dbReference>
<keyword evidence="2" id="KW-1185">Reference proteome</keyword>